<dbReference type="PROSITE" id="PS50297">
    <property type="entry name" value="ANK_REP_REGION"/>
    <property type="match status" value="1"/>
</dbReference>
<feature type="region of interest" description="Disordered" evidence="9">
    <location>
        <begin position="761"/>
        <end position="798"/>
    </location>
</feature>
<dbReference type="EMBL" id="JAQMWT010000390">
    <property type="protein sequence ID" value="KAJ8602087.1"/>
    <property type="molecule type" value="Genomic_DNA"/>
</dbReference>
<evidence type="ECO:0000256" key="9">
    <source>
        <dbReference type="SAM" id="MobiDB-lite"/>
    </source>
</evidence>
<dbReference type="Pfam" id="PF00520">
    <property type="entry name" value="Ion_trans"/>
    <property type="match status" value="1"/>
</dbReference>
<dbReference type="Pfam" id="PF20717">
    <property type="entry name" value="DUF6829"/>
    <property type="match status" value="1"/>
</dbReference>
<protein>
    <recommendedName>
        <fullName evidence="15">Ion transport domain-containing protein</fullName>
    </recommendedName>
</protein>
<dbReference type="Pfam" id="PF20519">
    <property type="entry name" value="Polycystin_dom"/>
    <property type="match status" value="1"/>
</dbReference>
<evidence type="ECO:0000256" key="1">
    <source>
        <dbReference type="ARBA" id="ARBA00004141"/>
    </source>
</evidence>
<dbReference type="Gene3D" id="1.25.40.20">
    <property type="entry name" value="Ankyrin repeat-containing domain"/>
    <property type="match status" value="4"/>
</dbReference>
<evidence type="ECO:0008006" key="15">
    <source>
        <dbReference type="Google" id="ProtNLM"/>
    </source>
</evidence>
<feature type="compositionally biased region" description="Low complexity" evidence="9">
    <location>
        <begin position="1564"/>
        <end position="1573"/>
    </location>
</feature>
<dbReference type="SUPFAM" id="SSF48403">
    <property type="entry name" value="Ankyrin repeat"/>
    <property type="match status" value="2"/>
</dbReference>
<dbReference type="PANTHER" id="PTHR24198:SF165">
    <property type="entry name" value="ANKYRIN REPEAT-CONTAINING PROTEIN-RELATED"/>
    <property type="match status" value="1"/>
</dbReference>
<gene>
    <name evidence="13" type="ORF">CTAYLR_001636</name>
</gene>
<feature type="region of interest" description="Disordered" evidence="9">
    <location>
        <begin position="2018"/>
        <end position="2053"/>
    </location>
</feature>
<dbReference type="InterPro" id="IPR002110">
    <property type="entry name" value="Ankyrin_rpt"/>
</dbReference>
<dbReference type="InterPro" id="IPR049232">
    <property type="entry name" value="DUF6829"/>
</dbReference>
<evidence type="ECO:0000259" key="12">
    <source>
        <dbReference type="Pfam" id="PF20519"/>
    </source>
</evidence>
<keyword evidence="14" id="KW-1185">Reference proteome</keyword>
<feature type="compositionally biased region" description="Low complexity" evidence="9">
    <location>
        <begin position="930"/>
        <end position="941"/>
    </location>
</feature>
<feature type="transmembrane region" description="Helical" evidence="10">
    <location>
        <begin position="1451"/>
        <end position="1470"/>
    </location>
</feature>
<evidence type="ECO:0000256" key="7">
    <source>
        <dbReference type="ARBA" id="ARBA00023136"/>
    </source>
</evidence>
<dbReference type="GO" id="GO:0016020">
    <property type="term" value="C:membrane"/>
    <property type="evidence" value="ECO:0007669"/>
    <property type="project" value="UniProtKB-SubCell"/>
</dbReference>
<feature type="domain" description="Polycystin" evidence="12">
    <location>
        <begin position="1067"/>
        <end position="1286"/>
    </location>
</feature>
<feature type="transmembrane region" description="Helical" evidence="10">
    <location>
        <begin position="1295"/>
        <end position="1314"/>
    </location>
</feature>
<feature type="compositionally biased region" description="Basic and acidic residues" evidence="9">
    <location>
        <begin position="788"/>
        <end position="798"/>
    </location>
</feature>
<evidence type="ECO:0000256" key="2">
    <source>
        <dbReference type="ARBA" id="ARBA00007200"/>
    </source>
</evidence>
<feature type="transmembrane region" description="Helical" evidence="10">
    <location>
        <begin position="1403"/>
        <end position="1431"/>
    </location>
</feature>
<evidence type="ECO:0000256" key="3">
    <source>
        <dbReference type="ARBA" id="ARBA00022692"/>
    </source>
</evidence>
<evidence type="ECO:0000259" key="11">
    <source>
        <dbReference type="Pfam" id="PF00520"/>
    </source>
</evidence>
<dbReference type="GO" id="GO:0005216">
    <property type="term" value="F:monoatomic ion channel activity"/>
    <property type="evidence" value="ECO:0007669"/>
    <property type="project" value="InterPro"/>
</dbReference>
<feature type="region of interest" description="Disordered" evidence="9">
    <location>
        <begin position="1"/>
        <end position="42"/>
    </location>
</feature>
<keyword evidence="6 8" id="KW-0040">ANK repeat</keyword>
<keyword evidence="4" id="KW-0677">Repeat</keyword>
<evidence type="ECO:0000256" key="4">
    <source>
        <dbReference type="ARBA" id="ARBA00022737"/>
    </source>
</evidence>
<dbReference type="Pfam" id="PF12796">
    <property type="entry name" value="Ank_2"/>
    <property type="match status" value="1"/>
</dbReference>
<feature type="repeat" description="ANK" evidence="8">
    <location>
        <begin position="614"/>
        <end position="649"/>
    </location>
</feature>
<organism evidence="13 14">
    <name type="scientific">Chrysophaeum taylorii</name>
    <dbReference type="NCBI Taxonomy" id="2483200"/>
    <lineage>
        <taxon>Eukaryota</taxon>
        <taxon>Sar</taxon>
        <taxon>Stramenopiles</taxon>
        <taxon>Ochrophyta</taxon>
        <taxon>Pelagophyceae</taxon>
        <taxon>Pelagomonadales</taxon>
        <taxon>Pelagomonadaceae</taxon>
        <taxon>Chrysophaeum</taxon>
    </lineage>
</organism>
<accession>A0AAD7UBU8</accession>
<feature type="region of interest" description="Disordered" evidence="9">
    <location>
        <begin position="1563"/>
        <end position="1590"/>
    </location>
</feature>
<evidence type="ECO:0000313" key="14">
    <source>
        <dbReference type="Proteomes" id="UP001230188"/>
    </source>
</evidence>
<dbReference type="PROSITE" id="PS50088">
    <property type="entry name" value="ANK_REPEAT"/>
    <property type="match status" value="3"/>
</dbReference>
<reference evidence="13" key="1">
    <citation type="submission" date="2023-01" db="EMBL/GenBank/DDBJ databases">
        <title>Metagenome sequencing of chrysophaentin producing Chrysophaeum taylorii.</title>
        <authorList>
            <person name="Davison J."/>
            <person name="Bewley C."/>
        </authorList>
    </citation>
    <scope>NUCLEOTIDE SEQUENCE</scope>
    <source>
        <strain evidence="13">NIES-1699</strain>
    </source>
</reference>
<feature type="compositionally biased region" description="Pro residues" evidence="9">
    <location>
        <begin position="2042"/>
        <end position="2053"/>
    </location>
</feature>
<evidence type="ECO:0000313" key="13">
    <source>
        <dbReference type="EMBL" id="KAJ8602087.1"/>
    </source>
</evidence>
<keyword evidence="3 10" id="KW-0812">Transmembrane</keyword>
<feature type="transmembrane region" description="Helical" evidence="10">
    <location>
        <begin position="1321"/>
        <end position="1342"/>
    </location>
</feature>
<comment type="caution">
    <text evidence="13">The sequence shown here is derived from an EMBL/GenBank/DDBJ whole genome shotgun (WGS) entry which is preliminary data.</text>
</comment>
<evidence type="ECO:0000256" key="8">
    <source>
        <dbReference type="PROSITE-ProRule" id="PRU00023"/>
    </source>
</evidence>
<evidence type="ECO:0000256" key="6">
    <source>
        <dbReference type="ARBA" id="ARBA00023043"/>
    </source>
</evidence>
<dbReference type="InterPro" id="IPR046791">
    <property type="entry name" value="Polycystin_dom"/>
</dbReference>
<feature type="domain" description="Ion transport" evidence="11">
    <location>
        <begin position="1322"/>
        <end position="1503"/>
    </location>
</feature>
<feature type="compositionally biased region" description="Low complexity" evidence="9">
    <location>
        <begin position="764"/>
        <end position="787"/>
    </location>
</feature>
<feature type="repeat" description="ANK" evidence="8">
    <location>
        <begin position="650"/>
        <end position="682"/>
    </location>
</feature>
<dbReference type="InterPro" id="IPR036770">
    <property type="entry name" value="Ankyrin_rpt-contain_sf"/>
</dbReference>
<feature type="transmembrane region" description="Helical" evidence="10">
    <location>
        <begin position="1482"/>
        <end position="1502"/>
    </location>
</feature>
<dbReference type="PANTHER" id="PTHR24198">
    <property type="entry name" value="ANKYRIN REPEAT AND PROTEIN KINASE DOMAIN-CONTAINING PROTEIN"/>
    <property type="match status" value="1"/>
</dbReference>
<comment type="subcellular location">
    <subcellularLocation>
        <location evidence="1">Membrane</location>
        <topology evidence="1">Multi-pass membrane protein</topology>
    </subcellularLocation>
</comment>
<dbReference type="InterPro" id="IPR005821">
    <property type="entry name" value="Ion_trans_dom"/>
</dbReference>
<feature type="compositionally biased region" description="Low complexity" evidence="9">
    <location>
        <begin position="911"/>
        <end position="922"/>
    </location>
</feature>
<proteinExistence type="inferred from homology"/>
<dbReference type="Proteomes" id="UP001230188">
    <property type="component" value="Unassembled WGS sequence"/>
</dbReference>
<keyword evidence="5 10" id="KW-1133">Transmembrane helix</keyword>
<feature type="region of interest" description="Disordered" evidence="9">
    <location>
        <begin position="881"/>
        <end position="942"/>
    </location>
</feature>
<evidence type="ECO:0000256" key="5">
    <source>
        <dbReference type="ARBA" id="ARBA00022989"/>
    </source>
</evidence>
<keyword evidence="7 10" id="KW-0472">Membrane</keyword>
<evidence type="ECO:0000256" key="10">
    <source>
        <dbReference type="SAM" id="Phobius"/>
    </source>
</evidence>
<name>A0AAD7UBU8_9STRA</name>
<comment type="similarity">
    <text evidence="2">Belongs to the polycystin family.</text>
</comment>
<sequence length="2053" mass="227592">MGEFPPVDRSTFDSEASLGDRPLSPGSILLSDDDDEDEDRKRELVWPRPRRTSITYSHQSSGCCEEVASQHAERRRASVTTTEGSTAAYPRLYLGMYTLCRATQMMERGEEPPPTALVEASGVNHLCRVCATGGRRDVLAHGPLWPDAGGPMARQALESLAYKPVLLVDSVATWGRCASLLDKEEALVAAILLSEDAAKEPGIDQAARNGNIPVVLVQPCDVPFFSHESPAWVSIRLDSKRKLLERRAKFLARLEEARALRDVCGFEAEFEARLDKAMESAAAKEFLAACHRGHVEAIEILEQAGVDARKVRDKRGRSGLMLAAACGRVKIVRALGGEGWWLHHRRDRTATYEELEEAREEQVDYVNDADNEGRTAVMHAVLRNEVRALDALLTTTTTRASCLANPRLADSQNVTPLERAIKRGFSEAAIQLLARGAWEDDHGIRPRAARSAYRTAVDKGMDDVVRALYAAQVEAAADGDSGELPGFALLYAIREKKMGCVDALLDSGIRRSSTRQAVVNLCDANYRDPDDGRTPLIEAAVLGDAVLVKKLARYVSGWPDPWFGGERLVDLDCADAEGLTALMHAAARGFDDVSRALCRDNDHRLETNKKSVAEGRTALHFAAHSDVEQPAIVRDLCVYAKADVDARDNWDQTPLHLGADRKNAAVVKELLMQNANVYALDAAGNTPLHLAARVGAKSVVAILLQNGARLDAPNYYWDTPLHVAILLHHTIDLNLDLRRRTTTRCRYPRDEMVEDEEEDLLFNASSSSRVSPTTTASPSPTTTSSATPDERKREKAVEKLERGQYTGVVEQLLQHKANLKLANRDGLEAFSDPLMQQYFSLKEHALNRLVDRRKTWMRILRLKTACWRCLRHFLLLLRNSSSSSSSSSSILPPGEGGAPHRKNKNTSHGLAFSSTTTTTTTTETRRRRSGTSGTTFTASSSPFSERSYRHHLISRAASVMNVGGGVLVRETTRTTTADDDVHGGSDLGQIRVQRAVGAVWQREVVPSMRRGLLLSFANACCLAALATRVASGGSSEAPSQSELSTGLRRLFEEEGPAAARSSAAIGFEEIKTKEDWYEFMRTTFYLALKTGEAPHQWRGGASFPLDQPIGQTTPENRTFLSEFGLLVGAVRVQQWRSDPTLCEVPSRYDGTVRYCYRSSTTQLFSRSPYSVGIKHEDENDEVDVSAAFRWRSGRELRRAGVSHRLRLGYFPAGGFALDLAATSVSPSVFAKLESFGWIDAATRAVAVELTAYSANTNLFYHATLGLEFPAAGGGGVPRFSLDVARLFPYDRPDGVLALEGVCGLFALWVLWRLVERVKNDFLFVNPWTAMDLALTVLFGAYVGTRLGQLALAARVDDWTTRDAAVSVARPMAAAKRNIVFLSALCWVAWFRVVEFLRIWKRAAILVLDITAMTGDLAVFVVLLGVVCMAFASASHVLRAWYDAKYATALNSMGYAMGAAFGEISYSELLTSDDEETVSKGLALLYVLIVLLLLMNMLVAVLIDQKTTRSHVEKRWCLIRLEMIRARRAKSSSRRRPRLENDRDVALLRKLEQRVHEEMRGSPITTTTTTTTTKTKARGPGDDVAVAPPSYRDDDYDYDDEDLERLHRDCLGLCDRVLRSEEPTTTTTPEFARRAKFLYPELTFFEDPEELDAKIRSFRLVAVACGQDWEGFRKYSDLEEEDLKFITENLKVSSARELDAAFATLAIANLGKIRGFADYVETQAHARSVDHDVTVANALVACPHLLKSYERLARCDPEAAAAVKHAACGFNLGQFVQGESVAASLRTAAEASPFALRLALLDRLSRIPSCFERRVFQDVREACEALLLQLRDVHQIYDAYFSERARRLRVPRDIVRLAAMCRVSTKAEARPLLAAFDALHREDRDLLRSELAKTGTDDWAILVRYAPGFLAAVAKLEPSSTTPREEGQVAAYACALQTLVQLYVKARRLVADHSGAGVYTLSVRDLEILATCLNETRGTVADFREKAAFTIEHTGNEGYVTLKNHRSLYRARSLRTRLEKRRDFAAANNRPASPVRRRRRQRPPPPPPPPPPRY</sequence>
<feature type="transmembrane region" description="Helical" evidence="10">
    <location>
        <begin position="1378"/>
        <end position="1396"/>
    </location>
</feature>
<dbReference type="SMART" id="SM00248">
    <property type="entry name" value="ANK"/>
    <property type="match status" value="8"/>
</dbReference>
<feature type="repeat" description="ANK" evidence="8">
    <location>
        <begin position="683"/>
        <end position="715"/>
    </location>
</feature>